<dbReference type="EMBL" id="JAFIRR010000136">
    <property type="protein sequence ID" value="MCO6418551.1"/>
    <property type="molecule type" value="Genomic_DNA"/>
</dbReference>
<dbReference type="PIRSF" id="PIRSF006232">
    <property type="entry name" value="Pirin"/>
    <property type="match status" value="1"/>
</dbReference>
<evidence type="ECO:0000259" key="3">
    <source>
        <dbReference type="Pfam" id="PF02678"/>
    </source>
</evidence>
<dbReference type="PANTHER" id="PTHR43212">
    <property type="entry name" value="QUERCETIN 2,3-DIOXYGENASE"/>
    <property type="match status" value="1"/>
</dbReference>
<dbReference type="Proteomes" id="UP001523392">
    <property type="component" value="Unassembled WGS sequence"/>
</dbReference>
<organism evidence="5 6">
    <name type="scientific">Siccirubricoccus soli</name>
    <dbReference type="NCBI Taxonomy" id="2899147"/>
    <lineage>
        <taxon>Bacteria</taxon>
        <taxon>Pseudomonadati</taxon>
        <taxon>Pseudomonadota</taxon>
        <taxon>Alphaproteobacteria</taxon>
        <taxon>Acetobacterales</taxon>
        <taxon>Roseomonadaceae</taxon>
        <taxon>Siccirubricoccus</taxon>
    </lineage>
</organism>
<comment type="similarity">
    <text evidence="1 2">Belongs to the pirin family.</text>
</comment>
<keyword evidence="6" id="KW-1185">Reference proteome</keyword>
<dbReference type="InterPro" id="IPR041602">
    <property type="entry name" value="Quercetinase_C"/>
</dbReference>
<dbReference type="SUPFAM" id="SSF51182">
    <property type="entry name" value="RmlC-like cupins"/>
    <property type="match status" value="1"/>
</dbReference>
<dbReference type="InterPro" id="IPR014710">
    <property type="entry name" value="RmlC-like_jellyroll"/>
</dbReference>
<evidence type="ECO:0000313" key="6">
    <source>
        <dbReference type="Proteomes" id="UP001523392"/>
    </source>
</evidence>
<reference evidence="5 6" key="1">
    <citation type="submission" date="2021-12" db="EMBL/GenBank/DDBJ databases">
        <title>Siccirubricoccus leaddurans sp. nov., a high concentration Zn2+ tolerance bacterium.</title>
        <authorList>
            <person name="Cao Y."/>
        </authorList>
    </citation>
    <scope>NUCLEOTIDE SEQUENCE [LARGE SCALE GENOMIC DNA]</scope>
    <source>
        <strain evidence="5 6">KC 17139</strain>
    </source>
</reference>
<dbReference type="InterPro" id="IPR012093">
    <property type="entry name" value="Pirin"/>
</dbReference>
<evidence type="ECO:0000313" key="5">
    <source>
        <dbReference type="EMBL" id="MCO6418551.1"/>
    </source>
</evidence>
<dbReference type="RefSeq" id="WP_252955179.1">
    <property type="nucleotide sequence ID" value="NZ_JAFIRR010000136.1"/>
</dbReference>
<evidence type="ECO:0000259" key="4">
    <source>
        <dbReference type="Pfam" id="PF17954"/>
    </source>
</evidence>
<dbReference type="Gene3D" id="2.60.120.10">
    <property type="entry name" value="Jelly Rolls"/>
    <property type="match status" value="2"/>
</dbReference>
<proteinExistence type="inferred from homology"/>
<dbReference type="Pfam" id="PF17954">
    <property type="entry name" value="Pirin_C_2"/>
    <property type="match status" value="1"/>
</dbReference>
<gene>
    <name evidence="5" type="ORF">JYK14_20635</name>
</gene>
<dbReference type="InterPro" id="IPR003829">
    <property type="entry name" value="Pirin_N_dom"/>
</dbReference>
<feature type="domain" description="Pirin N-terminal" evidence="3">
    <location>
        <begin position="10"/>
        <end position="118"/>
    </location>
</feature>
<feature type="domain" description="Quercetin 2,3-dioxygenase C-terminal cupin" evidence="4">
    <location>
        <begin position="158"/>
        <end position="238"/>
    </location>
</feature>
<sequence length="241" mass="26056">MIDIRPFKSLGGADHGWLKARHHFSFAHYHDPSRMNWGKLRVWNDDEIAAGTGFDPHPHRDMEIITYVREGAITHRDNMGNEGRTEAGDVQIMSAGTGVVHSEYNLEDETTRIFQIWIIPDRRGAKPNWGAKRFPKEQRGDGTAVTAFEVLASGRPGDAGSGALPINVDGAVLAATLKAGQTLVQPLAKGRAAYLVPAKGAVTVNGQAVNRRDGVGIVDEAEIAITATEDAELVMVEVAAE</sequence>
<name>A0ABT1D9E7_9PROT</name>
<dbReference type="CDD" id="cd02910">
    <property type="entry name" value="cupin_Yhhw_N"/>
    <property type="match status" value="1"/>
</dbReference>
<dbReference type="PANTHER" id="PTHR43212:SF3">
    <property type="entry name" value="QUERCETIN 2,3-DIOXYGENASE"/>
    <property type="match status" value="1"/>
</dbReference>
<dbReference type="InterPro" id="IPR011051">
    <property type="entry name" value="RmlC_Cupin_sf"/>
</dbReference>
<comment type="caution">
    <text evidence="5">The sequence shown here is derived from an EMBL/GenBank/DDBJ whole genome shotgun (WGS) entry which is preliminary data.</text>
</comment>
<dbReference type="Pfam" id="PF02678">
    <property type="entry name" value="Pirin"/>
    <property type="match status" value="1"/>
</dbReference>
<protein>
    <submittedName>
        <fullName evidence="5">Pirin family protein</fullName>
    </submittedName>
</protein>
<evidence type="ECO:0000256" key="2">
    <source>
        <dbReference type="RuleBase" id="RU003457"/>
    </source>
</evidence>
<evidence type="ECO:0000256" key="1">
    <source>
        <dbReference type="ARBA" id="ARBA00008416"/>
    </source>
</evidence>
<accession>A0ABT1D9E7</accession>